<dbReference type="EMBL" id="GBRH01272133">
    <property type="protein sequence ID" value="JAD25762.1"/>
    <property type="molecule type" value="Transcribed_RNA"/>
</dbReference>
<feature type="compositionally biased region" description="Basic and acidic residues" evidence="1">
    <location>
        <begin position="8"/>
        <end position="22"/>
    </location>
</feature>
<dbReference type="AlphaFoldDB" id="A0A0A8YT66"/>
<name>A0A0A8YT66_ARUDO</name>
<reference evidence="2" key="1">
    <citation type="submission" date="2014-09" db="EMBL/GenBank/DDBJ databases">
        <authorList>
            <person name="Magalhaes I.L.F."/>
            <person name="Oliveira U."/>
            <person name="Santos F.R."/>
            <person name="Vidigal T.H.D.A."/>
            <person name="Brescovit A.D."/>
            <person name="Santos A.J."/>
        </authorList>
    </citation>
    <scope>NUCLEOTIDE SEQUENCE</scope>
    <source>
        <tissue evidence="2">Shoot tissue taken approximately 20 cm above the soil surface</tissue>
    </source>
</reference>
<evidence type="ECO:0000313" key="2">
    <source>
        <dbReference type="EMBL" id="JAD25762.1"/>
    </source>
</evidence>
<evidence type="ECO:0000256" key="1">
    <source>
        <dbReference type="SAM" id="MobiDB-lite"/>
    </source>
</evidence>
<feature type="region of interest" description="Disordered" evidence="1">
    <location>
        <begin position="1"/>
        <end position="22"/>
    </location>
</feature>
<accession>A0A0A8YT66</accession>
<organism evidence="2">
    <name type="scientific">Arundo donax</name>
    <name type="common">Giant reed</name>
    <name type="synonym">Donax arundinaceus</name>
    <dbReference type="NCBI Taxonomy" id="35708"/>
    <lineage>
        <taxon>Eukaryota</taxon>
        <taxon>Viridiplantae</taxon>
        <taxon>Streptophyta</taxon>
        <taxon>Embryophyta</taxon>
        <taxon>Tracheophyta</taxon>
        <taxon>Spermatophyta</taxon>
        <taxon>Magnoliopsida</taxon>
        <taxon>Liliopsida</taxon>
        <taxon>Poales</taxon>
        <taxon>Poaceae</taxon>
        <taxon>PACMAD clade</taxon>
        <taxon>Arundinoideae</taxon>
        <taxon>Arundineae</taxon>
        <taxon>Arundo</taxon>
    </lineage>
</organism>
<proteinExistence type="predicted"/>
<protein>
    <submittedName>
        <fullName evidence="2">Uncharacterized protein</fullName>
    </submittedName>
</protein>
<sequence length="22" mass="2462">MVGGLHDNTFKDDNDVLGHCHH</sequence>
<reference evidence="2" key="2">
    <citation type="journal article" date="2015" name="Data Brief">
        <title>Shoot transcriptome of the giant reed, Arundo donax.</title>
        <authorList>
            <person name="Barrero R.A."/>
            <person name="Guerrero F.D."/>
            <person name="Moolhuijzen P."/>
            <person name="Goolsby J.A."/>
            <person name="Tidwell J."/>
            <person name="Bellgard S.E."/>
            <person name="Bellgard M.I."/>
        </authorList>
    </citation>
    <scope>NUCLEOTIDE SEQUENCE</scope>
    <source>
        <tissue evidence="2">Shoot tissue taken approximately 20 cm above the soil surface</tissue>
    </source>
</reference>